<evidence type="ECO:0000256" key="5">
    <source>
        <dbReference type="ARBA" id="ARBA00022989"/>
    </source>
</evidence>
<comment type="caution">
    <text evidence="9">The sequence shown here is derived from an EMBL/GenBank/DDBJ whole genome shotgun (WGS) entry which is preliminary data.</text>
</comment>
<keyword evidence="5 8" id="KW-1133">Transmembrane helix</keyword>
<dbReference type="PANTHER" id="PTHR33452:SF1">
    <property type="entry name" value="INNER MEMBRANE PROTEIN YPHA-RELATED"/>
    <property type="match status" value="1"/>
</dbReference>
<evidence type="ECO:0000256" key="4">
    <source>
        <dbReference type="ARBA" id="ARBA00022692"/>
    </source>
</evidence>
<evidence type="ECO:0000313" key="10">
    <source>
        <dbReference type="Proteomes" id="UP001165124"/>
    </source>
</evidence>
<dbReference type="PANTHER" id="PTHR33452">
    <property type="entry name" value="OXIDOREDUCTASE CATD-RELATED"/>
    <property type="match status" value="1"/>
</dbReference>
<sequence length="288" mass="29229">MRIRPVYDIVALLARLGVGSVFIAHGWQKIEAGTAATGRSFEQLGVPAPSAAAIYATFAELLGGLALIVGVGLPIAGTALFLDMAGAFVFVHARNGLFLVDEGKAENGFELVLVLGLASLLFAAGGGGRLSLDHRLFPPLAGRGGEEATPPEPDESRALRSGSTGGATTADTSRSDTSGEAKRRRRAAGGGDGEATASGAEAADAPDVPAPTRGKQKGGRIRRKTTKAKAEETAPDEESSTAADASPEAPSEGATGGKSRGTPRLAAEIISDTSNDVRVAGKGKRSQS</sequence>
<feature type="compositionally biased region" description="Low complexity" evidence="7">
    <location>
        <begin position="160"/>
        <end position="172"/>
    </location>
</feature>
<accession>A0A9W6Q0E6</accession>
<comment type="subcellular location">
    <subcellularLocation>
        <location evidence="1">Cell membrane</location>
        <topology evidence="1">Multi-pass membrane protein</topology>
    </subcellularLocation>
</comment>
<evidence type="ECO:0000256" key="6">
    <source>
        <dbReference type="ARBA" id="ARBA00023136"/>
    </source>
</evidence>
<name>A0A9W6Q0E6_9ACTN</name>
<dbReference type="AlphaFoldDB" id="A0A9W6Q0E6"/>
<evidence type="ECO:0000256" key="1">
    <source>
        <dbReference type="ARBA" id="ARBA00004651"/>
    </source>
</evidence>
<evidence type="ECO:0000256" key="8">
    <source>
        <dbReference type="SAM" id="Phobius"/>
    </source>
</evidence>
<feature type="region of interest" description="Disordered" evidence="7">
    <location>
        <begin position="141"/>
        <end position="288"/>
    </location>
</feature>
<feature type="transmembrane region" description="Helical" evidence="8">
    <location>
        <begin position="65"/>
        <end position="91"/>
    </location>
</feature>
<dbReference type="GO" id="GO:0005886">
    <property type="term" value="C:plasma membrane"/>
    <property type="evidence" value="ECO:0007669"/>
    <property type="project" value="UniProtKB-SubCell"/>
</dbReference>
<evidence type="ECO:0000256" key="2">
    <source>
        <dbReference type="ARBA" id="ARBA00006679"/>
    </source>
</evidence>
<protein>
    <recommendedName>
        <fullName evidence="11">DoxX family protein</fullName>
    </recommendedName>
</protein>
<evidence type="ECO:0000313" key="9">
    <source>
        <dbReference type="EMBL" id="GLW66283.1"/>
    </source>
</evidence>
<evidence type="ECO:0000256" key="3">
    <source>
        <dbReference type="ARBA" id="ARBA00022475"/>
    </source>
</evidence>
<evidence type="ECO:0000256" key="7">
    <source>
        <dbReference type="SAM" id="MobiDB-lite"/>
    </source>
</evidence>
<keyword evidence="4 8" id="KW-0812">Transmembrane</keyword>
<feature type="transmembrane region" description="Helical" evidence="8">
    <location>
        <begin position="111"/>
        <end position="132"/>
    </location>
</feature>
<dbReference type="EMBL" id="BSRZ01000013">
    <property type="protein sequence ID" value="GLW66283.1"/>
    <property type="molecule type" value="Genomic_DNA"/>
</dbReference>
<keyword evidence="3" id="KW-1003">Cell membrane</keyword>
<comment type="similarity">
    <text evidence="2">Belongs to the DoxX family.</text>
</comment>
<organism evidence="9 10">
    <name type="scientific">Actinomadura rubrobrunea</name>
    <dbReference type="NCBI Taxonomy" id="115335"/>
    <lineage>
        <taxon>Bacteria</taxon>
        <taxon>Bacillati</taxon>
        <taxon>Actinomycetota</taxon>
        <taxon>Actinomycetes</taxon>
        <taxon>Streptosporangiales</taxon>
        <taxon>Thermomonosporaceae</taxon>
        <taxon>Actinomadura</taxon>
    </lineage>
</organism>
<keyword evidence="6 8" id="KW-0472">Membrane</keyword>
<dbReference type="Proteomes" id="UP001165124">
    <property type="component" value="Unassembled WGS sequence"/>
</dbReference>
<dbReference type="InterPro" id="IPR032808">
    <property type="entry name" value="DoxX"/>
</dbReference>
<reference evidence="9" key="1">
    <citation type="submission" date="2023-02" db="EMBL/GenBank/DDBJ databases">
        <title>Actinomadura rubrobrunea NBRC 14622.</title>
        <authorList>
            <person name="Ichikawa N."/>
            <person name="Sato H."/>
            <person name="Tonouchi N."/>
        </authorList>
    </citation>
    <scope>NUCLEOTIDE SEQUENCE</scope>
    <source>
        <strain evidence="9">NBRC 14622</strain>
    </source>
</reference>
<evidence type="ECO:0008006" key="11">
    <source>
        <dbReference type="Google" id="ProtNLM"/>
    </source>
</evidence>
<feature type="compositionally biased region" description="Low complexity" evidence="7">
    <location>
        <begin position="194"/>
        <end position="213"/>
    </location>
</feature>
<feature type="compositionally biased region" description="Basic residues" evidence="7">
    <location>
        <begin position="214"/>
        <end position="227"/>
    </location>
</feature>
<dbReference type="InterPro" id="IPR051907">
    <property type="entry name" value="DoxX-like_oxidoreductase"/>
</dbReference>
<keyword evidence="10" id="KW-1185">Reference proteome</keyword>
<gene>
    <name evidence="9" type="ORF">Arub01_45270</name>
</gene>
<proteinExistence type="inferred from homology"/>
<dbReference type="Pfam" id="PF07681">
    <property type="entry name" value="DoxX"/>
    <property type="match status" value="1"/>
</dbReference>